<feature type="compositionally biased region" description="Polar residues" evidence="1">
    <location>
        <begin position="107"/>
        <end position="120"/>
    </location>
</feature>
<keyword evidence="3" id="KW-1185">Reference proteome</keyword>
<feature type="compositionally biased region" description="Low complexity" evidence="1">
    <location>
        <begin position="23"/>
        <end position="37"/>
    </location>
</feature>
<comment type="caution">
    <text evidence="2">The sequence shown here is derived from an EMBL/GenBank/DDBJ whole genome shotgun (WGS) entry which is preliminary data.</text>
</comment>
<sequence length="182" mass="20096">MVRSPFSSPKTPSRPISSSPDASGLSYGGSDSYGVSGIPSTLDSNMYEEVGPMSRASTGTEGSDNEVSKTITRKDKEGNLICNEKGVPIKWRVKKRAGHRKKKRRNSLNQNDPTSSSDNFSAIEDEVNEDQFDSRFGDADDRINDVDHLLTTGEDVDFKDDEYVTNYVVIKKKKSLFRTACG</sequence>
<feature type="region of interest" description="Disordered" evidence="1">
    <location>
        <begin position="1"/>
        <end position="79"/>
    </location>
</feature>
<dbReference type="AlphaFoldDB" id="A0A9W7G8Y0"/>
<gene>
    <name evidence="2" type="ORF">TrCOL_g13683</name>
</gene>
<dbReference type="OrthoDB" id="199281at2759"/>
<dbReference type="EMBL" id="BRYA01001007">
    <property type="protein sequence ID" value="GMI37458.1"/>
    <property type="molecule type" value="Genomic_DNA"/>
</dbReference>
<organism evidence="2 3">
    <name type="scientific">Triparma columacea</name>
    <dbReference type="NCBI Taxonomy" id="722753"/>
    <lineage>
        <taxon>Eukaryota</taxon>
        <taxon>Sar</taxon>
        <taxon>Stramenopiles</taxon>
        <taxon>Ochrophyta</taxon>
        <taxon>Bolidophyceae</taxon>
        <taxon>Parmales</taxon>
        <taxon>Triparmaceae</taxon>
        <taxon>Triparma</taxon>
    </lineage>
</organism>
<feature type="compositionally biased region" description="Polar residues" evidence="1">
    <location>
        <begin position="1"/>
        <end position="21"/>
    </location>
</feature>
<evidence type="ECO:0000313" key="3">
    <source>
        <dbReference type="Proteomes" id="UP001165065"/>
    </source>
</evidence>
<feature type="region of interest" description="Disordered" evidence="1">
    <location>
        <begin position="93"/>
        <end position="140"/>
    </location>
</feature>
<name>A0A9W7G8Y0_9STRA</name>
<dbReference type="Proteomes" id="UP001165065">
    <property type="component" value="Unassembled WGS sequence"/>
</dbReference>
<evidence type="ECO:0000313" key="2">
    <source>
        <dbReference type="EMBL" id="GMI37458.1"/>
    </source>
</evidence>
<feature type="compositionally biased region" description="Basic residues" evidence="1">
    <location>
        <begin position="93"/>
        <end position="106"/>
    </location>
</feature>
<accession>A0A9W7G8Y0</accession>
<proteinExistence type="predicted"/>
<protein>
    <submittedName>
        <fullName evidence="2">Uncharacterized protein</fullName>
    </submittedName>
</protein>
<evidence type="ECO:0000256" key="1">
    <source>
        <dbReference type="SAM" id="MobiDB-lite"/>
    </source>
</evidence>
<reference evidence="3" key="1">
    <citation type="journal article" date="2023" name="Commun. Biol.">
        <title>Genome analysis of Parmales, the sister group of diatoms, reveals the evolutionary specialization of diatoms from phago-mixotrophs to photoautotrophs.</title>
        <authorList>
            <person name="Ban H."/>
            <person name="Sato S."/>
            <person name="Yoshikawa S."/>
            <person name="Yamada K."/>
            <person name="Nakamura Y."/>
            <person name="Ichinomiya M."/>
            <person name="Sato N."/>
            <person name="Blanc-Mathieu R."/>
            <person name="Endo H."/>
            <person name="Kuwata A."/>
            <person name="Ogata H."/>
        </authorList>
    </citation>
    <scope>NUCLEOTIDE SEQUENCE [LARGE SCALE GENOMIC DNA]</scope>
</reference>